<accession>A0ABQ3N5T2</accession>
<dbReference type="EMBL" id="BNDS01000020">
    <property type="protein sequence ID" value="GHI00284.1"/>
    <property type="molecule type" value="Genomic_DNA"/>
</dbReference>
<dbReference type="RefSeq" id="WP_191275631.1">
    <property type="nucleotide sequence ID" value="NZ_BNDS01000020.1"/>
</dbReference>
<dbReference type="NCBIfam" id="NF040878">
    <property type="entry name" value="SE1561_fam"/>
    <property type="match status" value="1"/>
</dbReference>
<dbReference type="InterPro" id="IPR047670">
    <property type="entry name" value="YfjT-like"/>
</dbReference>
<evidence type="ECO:0000313" key="1">
    <source>
        <dbReference type="EMBL" id="GHI00284.1"/>
    </source>
</evidence>
<comment type="caution">
    <text evidence="1">The sequence shown here is derived from an EMBL/GenBank/DDBJ whole genome shotgun (WGS) entry which is preliminary data.</text>
</comment>
<evidence type="ECO:0000313" key="2">
    <source>
        <dbReference type="Proteomes" id="UP000637074"/>
    </source>
</evidence>
<protein>
    <submittedName>
        <fullName evidence="1">Uncharacterized protein</fullName>
    </submittedName>
</protein>
<organism evidence="1 2">
    <name type="scientific">Neobacillus kokaensis</name>
    <dbReference type="NCBI Taxonomy" id="2759023"/>
    <lineage>
        <taxon>Bacteria</taxon>
        <taxon>Bacillati</taxon>
        <taxon>Bacillota</taxon>
        <taxon>Bacilli</taxon>
        <taxon>Bacillales</taxon>
        <taxon>Bacillaceae</taxon>
        <taxon>Neobacillus</taxon>
    </lineage>
</organism>
<dbReference type="Proteomes" id="UP000637074">
    <property type="component" value="Unassembled WGS sequence"/>
</dbReference>
<sequence length="65" mass="7628">MGSPTYDKNTQVSFLKQRLNMFIDVLDAIDPEETDLEDIDRLISILDEMESKCREFNNRETEESV</sequence>
<reference evidence="1 2" key="1">
    <citation type="journal article" date="2022" name="Int. J. Syst. Evol. Microbiol.">
        <title>Neobacillus kokaensis sp. nov., isolated from soil.</title>
        <authorList>
            <person name="Yuki K."/>
            <person name="Matsubara H."/>
            <person name="Yamaguchi S."/>
        </authorList>
    </citation>
    <scope>NUCLEOTIDE SEQUENCE [LARGE SCALE GENOMIC DNA]</scope>
    <source>
        <strain evidence="1 2">LOB 377</strain>
    </source>
</reference>
<keyword evidence="2" id="KW-1185">Reference proteome</keyword>
<name>A0ABQ3N5T2_9BACI</name>
<proteinExistence type="predicted"/>
<gene>
    <name evidence="1" type="ORF">AM1BK_38260</name>
</gene>